<dbReference type="RefSeq" id="XP_002504587.1">
    <property type="nucleotide sequence ID" value="XM_002504541.1"/>
</dbReference>
<feature type="compositionally biased region" description="Low complexity" evidence="2">
    <location>
        <begin position="552"/>
        <end position="603"/>
    </location>
</feature>
<evidence type="ECO:0000313" key="4">
    <source>
        <dbReference type="Proteomes" id="UP000002009"/>
    </source>
</evidence>
<proteinExistence type="predicted"/>
<feature type="compositionally biased region" description="Low complexity" evidence="2">
    <location>
        <begin position="89"/>
        <end position="104"/>
    </location>
</feature>
<sequence length="810" mass="86823">MDDRLLASGGRVQGVALRTEADFFAQLRASPSAATPVPGSSTRRALVGAGSPDITTPEIDALLEKLARGSPSELVDHDAPNNLPPSASKRAAVTPTRAAAAAARRSPKSARGGRPRWTSARPDQHGVWVPVEQMPKPPPSFAPHSSATPGRSTPTALVGDVVTRVADTGERVQYVTPKRHSSEPDEADGDPNPKPNSHPRGIPEPDVATGAALYEDFSHERDHPNLPYSRLPVFERLYRRIPEGQRKKFAFSPGANGSATNGAYSPSTDGAGPAPKELVEKRREIESLRAELAAREKSETAGDASRRTARALEAARRGTPNGLPPHDDDQTLDETFDGTESDDEREEAALARAEAAHIARLAKMHGASPHKSEYSATRVSARPTDVPVVRIEDDPESVAWELSASFDQTSKPPWQERLRVAEERRAAKAAAWEEEVRERADAKRTNDRLIAEAEAELEALRRKRADVVARQRRRRALALARADPKNLPRKRSPWGMAGSPGTIDNIRNMSPARGGPVGTRPTFDWTSPWRAERSSREVARTNVSTPDRRTPASRPASALRPPRGGGRSPSSAARPATAPSPGGSVARILADAAAADSRRANSAQPYNRARLYASPSDAARAAAERVRARKRAQEERERRAAAAAAGPGPARRARKAPAPAPARREATAKARKPPAPAKAEAPPLSWVTVPLASADPPGTKPPTRRELYPTPPTPPRAKPPPTPPRSPARGTGSEARRWAEASTVEKLSDEVHVVKRLVKDQGVHLFGEVEGMKQQMGAMFEMMERVLGKIGDVGGGSGAAKAPGSPFVSG</sequence>
<feature type="compositionally biased region" description="Polar residues" evidence="2">
    <location>
        <begin position="255"/>
        <end position="268"/>
    </location>
</feature>
<feature type="compositionally biased region" description="Pro residues" evidence="2">
    <location>
        <begin position="709"/>
        <end position="726"/>
    </location>
</feature>
<feature type="compositionally biased region" description="Polar residues" evidence="2">
    <location>
        <begin position="143"/>
        <end position="155"/>
    </location>
</feature>
<gene>
    <name evidence="3" type="ORF">MICPUN_61307</name>
</gene>
<feature type="compositionally biased region" description="Basic residues" evidence="2">
    <location>
        <begin position="105"/>
        <end position="114"/>
    </location>
</feature>
<dbReference type="AlphaFoldDB" id="C1EC63"/>
<evidence type="ECO:0000256" key="1">
    <source>
        <dbReference type="SAM" id="Coils"/>
    </source>
</evidence>
<feature type="region of interest" description="Disordered" evidence="2">
    <location>
        <begin position="67"/>
        <end position="225"/>
    </location>
</feature>
<organism evidence="3 4">
    <name type="scientific">Micromonas commoda (strain RCC299 / NOUM17 / CCMP2709)</name>
    <name type="common">Picoplanktonic green alga</name>
    <dbReference type="NCBI Taxonomy" id="296587"/>
    <lineage>
        <taxon>Eukaryota</taxon>
        <taxon>Viridiplantae</taxon>
        <taxon>Chlorophyta</taxon>
        <taxon>Mamiellophyceae</taxon>
        <taxon>Mamiellales</taxon>
        <taxon>Mamiellaceae</taxon>
        <taxon>Micromonas</taxon>
    </lineage>
</organism>
<accession>C1EC63</accession>
<dbReference type="GeneID" id="8246452"/>
<keyword evidence="1" id="KW-0175">Coiled coil</keyword>
<feature type="compositionally biased region" description="Basic and acidic residues" evidence="2">
    <location>
        <begin position="530"/>
        <end position="539"/>
    </location>
</feature>
<dbReference type="InParanoid" id="C1EC63"/>
<dbReference type="KEGG" id="mis:MICPUN_61307"/>
<feature type="compositionally biased region" description="Basic and acidic residues" evidence="2">
    <location>
        <begin position="277"/>
        <end position="306"/>
    </location>
</feature>
<dbReference type="Proteomes" id="UP000002009">
    <property type="component" value="Chromosome 9"/>
</dbReference>
<feature type="compositionally biased region" description="Basic and acidic residues" evidence="2">
    <location>
        <begin position="622"/>
        <end position="640"/>
    </location>
</feature>
<feature type="compositionally biased region" description="Acidic residues" evidence="2">
    <location>
        <begin position="330"/>
        <end position="344"/>
    </location>
</feature>
<feature type="region of interest" description="Disordered" evidence="2">
    <location>
        <begin position="482"/>
        <end position="743"/>
    </location>
</feature>
<feature type="region of interest" description="Disordered" evidence="2">
    <location>
        <begin position="31"/>
        <end position="53"/>
    </location>
</feature>
<feature type="compositionally biased region" description="Low complexity" evidence="2">
    <location>
        <begin position="641"/>
        <end position="650"/>
    </location>
</feature>
<feature type="region of interest" description="Disordered" evidence="2">
    <location>
        <begin position="248"/>
        <end position="344"/>
    </location>
</feature>
<evidence type="ECO:0000256" key="2">
    <source>
        <dbReference type="SAM" id="MobiDB-lite"/>
    </source>
</evidence>
<keyword evidence="4" id="KW-1185">Reference proteome</keyword>
<dbReference type="EMBL" id="CP001329">
    <property type="protein sequence ID" value="ACO65845.1"/>
    <property type="molecule type" value="Genomic_DNA"/>
</dbReference>
<evidence type="ECO:0000313" key="3">
    <source>
        <dbReference type="EMBL" id="ACO65845.1"/>
    </source>
</evidence>
<protein>
    <submittedName>
        <fullName evidence="3">Uncharacterized protein</fullName>
    </submittedName>
</protein>
<name>C1EC63_MICCC</name>
<reference evidence="3 4" key="1">
    <citation type="journal article" date="2009" name="Science">
        <title>Green evolution and dynamic adaptations revealed by genomes of the marine picoeukaryotes Micromonas.</title>
        <authorList>
            <person name="Worden A.Z."/>
            <person name="Lee J.H."/>
            <person name="Mock T."/>
            <person name="Rouze P."/>
            <person name="Simmons M.P."/>
            <person name="Aerts A.L."/>
            <person name="Allen A.E."/>
            <person name="Cuvelier M.L."/>
            <person name="Derelle E."/>
            <person name="Everett M.V."/>
            <person name="Foulon E."/>
            <person name="Grimwood J."/>
            <person name="Gundlach H."/>
            <person name="Henrissat B."/>
            <person name="Napoli C."/>
            <person name="McDonald S.M."/>
            <person name="Parker M.S."/>
            <person name="Rombauts S."/>
            <person name="Salamov A."/>
            <person name="Von Dassow P."/>
            <person name="Badger J.H."/>
            <person name="Coutinho P.M."/>
            <person name="Demir E."/>
            <person name="Dubchak I."/>
            <person name="Gentemann C."/>
            <person name="Eikrem W."/>
            <person name="Gready J.E."/>
            <person name="John U."/>
            <person name="Lanier W."/>
            <person name="Lindquist E.A."/>
            <person name="Lucas S."/>
            <person name="Mayer K.F."/>
            <person name="Moreau H."/>
            <person name="Not F."/>
            <person name="Otillar R."/>
            <person name="Panaud O."/>
            <person name="Pangilinan J."/>
            <person name="Paulsen I."/>
            <person name="Piegu B."/>
            <person name="Poliakov A."/>
            <person name="Robbens S."/>
            <person name="Schmutz J."/>
            <person name="Toulza E."/>
            <person name="Wyss T."/>
            <person name="Zelensky A."/>
            <person name="Zhou K."/>
            <person name="Armbrust E.V."/>
            <person name="Bhattacharya D."/>
            <person name="Goodenough U.W."/>
            <person name="Van de Peer Y."/>
            <person name="Grigoriev I.V."/>
        </authorList>
    </citation>
    <scope>NUCLEOTIDE SEQUENCE [LARGE SCALE GENOMIC DNA]</scope>
    <source>
        <strain evidence="4">RCC299 / NOUM17</strain>
    </source>
</reference>
<feature type="coiled-coil region" evidence="1">
    <location>
        <begin position="443"/>
        <end position="470"/>
    </location>
</feature>